<accession>A0A3B6FFT0</accession>
<keyword evidence="3" id="KW-0479">Metal-binding</keyword>
<dbReference type="GO" id="GO:0005506">
    <property type="term" value="F:iron ion binding"/>
    <property type="evidence" value="ECO:0007669"/>
    <property type="project" value="InterPro"/>
</dbReference>
<sequence>MQWRTHTTRPKPLMELLVLLAVFVLGLSVLIRRSSRRAPAPPAPVVLHKISDPAVAHRLLVDDADAFSNRPVLPFFVELAKRRGGQRNENISTVPHGPHWRALRCNITAETLHPSRLGLGHIAPLQREAIQDLVAALQSTGAGAGLRDNLRAAVFRVIARLCFGDGVDECHVRAVCSQVHGLQVAIGEVNPFSGPSMLAKLAEWRYQRQLLAFHARITELCLPLIAARRRRPHDDDLCRPYVDTLIQLRVPDDKHGGRRALSDDEIVDLVLEFLGAGSGSLVVCLEWTLAHLVVQPEVQKKLRHEVDGEAADRSQLIRGMPYLHAVILESLRMHPPAPVALRHVQADAAAAATLVGGGTTSAVTVLFLLGDMGRDRKAWKDPDEFLPERFLAGGDAEGVGPLPGRKETSIIVSIPWFWVPGEKFGYRSVPAFLATTRESCVSSKKIRIF</sequence>
<dbReference type="SUPFAM" id="SSF48264">
    <property type="entry name" value="Cytochrome P450"/>
    <property type="match status" value="1"/>
</dbReference>
<dbReference type="PANTHER" id="PTHR24298">
    <property type="entry name" value="FLAVONOID 3'-MONOOXYGENASE-RELATED"/>
    <property type="match status" value="1"/>
</dbReference>
<evidence type="ECO:0000256" key="4">
    <source>
        <dbReference type="ARBA" id="ARBA00022989"/>
    </source>
</evidence>
<keyword evidence="8" id="KW-1185">Reference proteome</keyword>
<dbReference type="OMA" id="PKEAFWI"/>
<comment type="subcellular location">
    <subcellularLocation>
        <location evidence="1">Membrane</location>
        <topology evidence="1">Single-pass membrane protein</topology>
    </subcellularLocation>
</comment>
<dbReference type="InterPro" id="IPR002401">
    <property type="entry name" value="Cyt_P450_E_grp-I"/>
</dbReference>
<dbReference type="Proteomes" id="UP000019116">
    <property type="component" value="Chromosome 3B"/>
</dbReference>
<dbReference type="AlphaFoldDB" id="A0A3B6FFT0"/>
<dbReference type="GO" id="GO:0016020">
    <property type="term" value="C:membrane"/>
    <property type="evidence" value="ECO:0007669"/>
    <property type="project" value="UniProtKB-SubCell"/>
</dbReference>
<feature type="transmembrane region" description="Helical" evidence="6">
    <location>
        <begin position="348"/>
        <end position="370"/>
    </location>
</feature>
<dbReference type="GO" id="GO:0004497">
    <property type="term" value="F:monooxygenase activity"/>
    <property type="evidence" value="ECO:0007669"/>
    <property type="project" value="InterPro"/>
</dbReference>
<evidence type="ECO:0000256" key="5">
    <source>
        <dbReference type="ARBA" id="ARBA00023136"/>
    </source>
</evidence>
<evidence type="ECO:0000313" key="7">
    <source>
        <dbReference type="EnsemblPlants" id="TraesCS3B02G030300.1.cds1"/>
    </source>
</evidence>
<name>A0A3B6FFT0_WHEAT</name>
<organism evidence="7">
    <name type="scientific">Triticum aestivum</name>
    <name type="common">Wheat</name>
    <dbReference type="NCBI Taxonomy" id="4565"/>
    <lineage>
        <taxon>Eukaryota</taxon>
        <taxon>Viridiplantae</taxon>
        <taxon>Streptophyta</taxon>
        <taxon>Embryophyta</taxon>
        <taxon>Tracheophyta</taxon>
        <taxon>Spermatophyta</taxon>
        <taxon>Magnoliopsida</taxon>
        <taxon>Liliopsida</taxon>
        <taxon>Poales</taxon>
        <taxon>Poaceae</taxon>
        <taxon>BOP clade</taxon>
        <taxon>Pooideae</taxon>
        <taxon>Triticodae</taxon>
        <taxon>Triticeae</taxon>
        <taxon>Triticinae</taxon>
        <taxon>Triticum</taxon>
    </lineage>
</organism>
<reference evidence="7" key="1">
    <citation type="submission" date="2018-08" db="EMBL/GenBank/DDBJ databases">
        <authorList>
            <person name="Rossello M."/>
        </authorList>
    </citation>
    <scope>NUCLEOTIDE SEQUENCE [LARGE SCALE GENOMIC DNA]</scope>
    <source>
        <strain evidence="7">cv. Chinese Spring</strain>
    </source>
</reference>
<dbReference type="OrthoDB" id="1470350at2759"/>
<dbReference type="Gramene" id="TraesCS3B02G030300.1">
    <property type="protein sequence ID" value="TraesCS3B02G030300.1.cds1"/>
    <property type="gene ID" value="TraesCS3B02G030300"/>
</dbReference>
<dbReference type="STRING" id="4565.A0A3B6FFT0"/>
<evidence type="ECO:0000313" key="8">
    <source>
        <dbReference type="Proteomes" id="UP000019116"/>
    </source>
</evidence>
<proteinExistence type="predicted"/>
<dbReference type="SMR" id="A0A3B6FFT0"/>
<evidence type="ECO:0008006" key="9">
    <source>
        <dbReference type="Google" id="ProtNLM"/>
    </source>
</evidence>
<dbReference type="InterPro" id="IPR051103">
    <property type="entry name" value="Plant_metabolite_P450s"/>
</dbReference>
<evidence type="ECO:0000256" key="1">
    <source>
        <dbReference type="ARBA" id="ARBA00004167"/>
    </source>
</evidence>
<reference evidence="7" key="2">
    <citation type="submission" date="2018-10" db="UniProtKB">
        <authorList>
            <consortium name="EnsemblPlants"/>
        </authorList>
    </citation>
    <scope>IDENTIFICATION</scope>
</reference>
<evidence type="ECO:0000256" key="3">
    <source>
        <dbReference type="ARBA" id="ARBA00022723"/>
    </source>
</evidence>
<dbReference type="Gramene" id="TraesCS3B03G0069700.1">
    <property type="protein sequence ID" value="TraesCS3B03G0069700.1.CDS1"/>
    <property type="gene ID" value="TraesCS3B03G0069700"/>
</dbReference>
<protein>
    <recommendedName>
        <fullName evidence="9">Cytochrome P450</fullName>
    </recommendedName>
</protein>
<dbReference type="Pfam" id="PF00067">
    <property type="entry name" value="p450"/>
    <property type="match status" value="1"/>
</dbReference>
<evidence type="ECO:0000256" key="2">
    <source>
        <dbReference type="ARBA" id="ARBA00022692"/>
    </source>
</evidence>
<keyword evidence="2 6" id="KW-0812">Transmembrane</keyword>
<dbReference type="InterPro" id="IPR001128">
    <property type="entry name" value="Cyt_P450"/>
</dbReference>
<dbReference type="GO" id="GO:0020037">
    <property type="term" value="F:heme binding"/>
    <property type="evidence" value="ECO:0007669"/>
    <property type="project" value="InterPro"/>
</dbReference>
<dbReference type="GO" id="GO:0016705">
    <property type="term" value="F:oxidoreductase activity, acting on paired donors, with incorporation or reduction of molecular oxygen"/>
    <property type="evidence" value="ECO:0007669"/>
    <property type="project" value="InterPro"/>
</dbReference>
<evidence type="ECO:0000256" key="6">
    <source>
        <dbReference type="SAM" id="Phobius"/>
    </source>
</evidence>
<keyword evidence="5 6" id="KW-0472">Membrane</keyword>
<dbReference type="PRINTS" id="PR00463">
    <property type="entry name" value="EP450I"/>
</dbReference>
<dbReference type="Gramene" id="TraesNOR3B03G01564360.1">
    <property type="protein sequence ID" value="TraesNOR3B03G01564360.1.CDS1"/>
    <property type="gene ID" value="TraesNOR3B03G01564360"/>
</dbReference>
<keyword evidence="4 6" id="KW-1133">Transmembrane helix</keyword>
<dbReference type="InterPro" id="IPR036396">
    <property type="entry name" value="Cyt_P450_sf"/>
</dbReference>
<dbReference type="EnsemblPlants" id="TraesCS3B02G030300.1">
    <property type="protein sequence ID" value="TraesCS3B02G030300.1.cds1"/>
    <property type="gene ID" value="TraesCS3B02G030300"/>
</dbReference>
<dbReference type="PANTHER" id="PTHR24298:SF389">
    <property type="entry name" value="OS04G0128400 PROTEIN"/>
    <property type="match status" value="1"/>
</dbReference>
<dbReference type="Gene3D" id="1.10.630.10">
    <property type="entry name" value="Cytochrome P450"/>
    <property type="match status" value="1"/>
</dbReference>